<comment type="caution">
    <text evidence="1">The sequence shown here is derived from an EMBL/GenBank/DDBJ whole genome shotgun (WGS) entry which is preliminary data.</text>
</comment>
<sequence>MSEVTSFQPIIDLNTSSYKNALAAIGDECWNRMKRGTFYVGSNCEVV</sequence>
<dbReference type="EMBL" id="DUTF01000360">
    <property type="protein sequence ID" value="HHY28392.1"/>
    <property type="molecule type" value="Genomic_DNA"/>
</dbReference>
<organism evidence="1 2">
    <name type="scientific">Desulfitobacterium dehalogenans</name>
    <dbReference type="NCBI Taxonomy" id="36854"/>
    <lineage>
        <taxon>Bacteria</taxon>
        <taxon>Bacillati</taxon>
        <taxon>Bacillota</taxon>
        <taxon>Clostridia</taxon>
        <taxon>Eubacteriales</taxon>
        <taxon>Desulfitobacteriaceae</taxon>
        <taxon>Desulfitobacterium</taxon>
    </lineage>
</organism>
<dbReference type="Proteomes" id="UP000553059">
    <property type="component" value="Unassembled WGS sequence"/>
</dbReference>
<reference evidence="1 2" key="1">
    <citation type="journal article" date="2020" name="Biotechnol. Biofuels">
        <title>New insights from the biogas microbiome by comprehensive genome-resolved metagenomics of nearly 1600 species originating from multiple anaerobic digesters.</title>
        <authorList>
            <person name="Campanaro S."/>
            <person name="Treu L."/>
            <person name="Rodriguez-R L.M."/>
            <person name="Kovalovszki A."/>
            <person name="Ziels R.M."/>
            <person name="Maus I."/>
            <person name="Zhu X."/>
            <person name="Kougias P.G."/>
            <person name="Basile A."/>
            <person name="Luo G."/>
            <person name="Schluter A."/>
            <person name="Konstantinidis K.T."/>
            <person name="Angelidaki I."/>
        </authorList>
    </citation>
    <scope>NUCLEOTIDE SEQUENCE [LARGE SCALE GENOMIC DNA]</scope>
    <source>
        <strain evidence="1">AS05jafATM_4</strain>
    </source>
</reference>
<evidence type="ECO:0000313" key="1">
    <source>
        <dbReference type="EMBL" id="HHY28392.1"/>
    </source>
</evidence>
<dbReference type="AlphaFoldDB" id="A0A7C7D7R6"/>
<name>A0A7C7D7R6_9FIRM</name>
<accession>A0A7C7D7R6</accession>
<gene>
    <name evidence="1" type="ORF">GX523_16950</name>
</gene>
<protein>
    <submittedName>
        <fullName evidence="1">Uncharacterized protein</fullName>
    </submittedName>
</protein>
<evidence type="ECO:0000313" key="2">
    <source>
        <dbReference type="Proteomes" id="UP000553059"/>
    </source>
</evidence>
<proteinExistence type="predicted"/>